<feature type="transmembrane region" description="Helical" evidence="1">
    <location>
        <begin position="488"/>
        <end position="508"/>
    </location>
</feature>
<dbReference type="EMBL" id="FMZZ01000004">
    <property type="protein sequence ID" value="SDC75479.1"/>
    <property type="molecule type" value="Genomic_DNA"/>
</dbReference>
<feature type="transmembrane region" description="Helical" evidence="1">
    <location>
        <begin position="64"/>
        <end position="84"/>
    </location>
</feature>
<evidence type="ECO:0000256" key="1">
    <source>
        <dbReference type="SAM" id="Phobius"/>
    </source>
</evidence>
<feature type="transmembrane region" description="Helical" evidence="1">
    <location>
        <begin position="410"/>
        <end position="428"/>
    </location>
</feature>
<protein>
    <submittedName>
        <fullName evidence="2">Uncharacterized protein</fullName>
    </submittedName>
</protein>
<feature type="transmembrane region" description="Helical" evidence="1">
    <location>
        <begin position="300"/>
        <end position="319"/>
    </location>
</feature>
<feature type="transmembrane region" description="Helical" evidence="1">
    <location>
        <begin position="96"/>
        <end position="119"/>
    </location>
</feature>
<dbReference type="OrthoDB" id="3169698at2"/>
<feature type="transmembrane region" description="Helical" evidence="1">
    <location>
        <begin position="278"/>
        <end position="294"/>
    </location>
</feature>
<dbReference type="RefSeq" id="WP_091449805.1">
    <property type="nucleotide sequence ID" value="NZ_FMZZ01000004.1"/>
</dbReference>
<proteinExistence type="predicted"/>
<feature type="transmembrane region" description="Helical" evidence="1">
    <location>
        <begin position="246"/>
        <end position="266"/>
    </location>
</feature>
<name>A0A1G6P5W1_9PSEU</name>
<gene>
    <name evidence="2" type="ORF">SAMN05216174_104132</name>
</gene>
<feature type="transmembrane region" description="Helical" evidence="1">
    <location>
        <begin position="331"/>
        <end position="348"/>
    </location>
</feature>
<feature type="transmembrane region" description="Helical" evidence="1">
    <location>
        <begin position="33"/>
        <end position="58"/>
    </location>
</feature>
<sequence length="661" mass="69607">MTWFEAIPVALVCTLWLLLPGLAVTYPLGLRGVAAWGVAPAITTGATAVTAVVADVVGMSWSPLLPVAVCAAMGVAFGVGALVLRRRFRVARTPDPRPVTLAAVLGLLPALALGAVTVFRGFGRPDNLSQTYDAMFHMNAIAFILDSGNGSSLNLAELGARTNGGSGFYPAAWHDLGSLVVMSTGASIPAAANLLSAAIAIVVWPLSCLVLARQVFGPSRAALAVTGVLSIGFGAFPWGLLGFGVLWPNALGLALVPAALALAVSITGLAKDDALGRIRSLVLLPVVGLAIGLANPGAAFSLIVLAVFPLLASVIRRSWRLHKAGRSARGAAELVAVVAVLGGVWYWTATTSNPLFANTRTTYWAPFDTPSRAVGEILLNATNGRPALWFISAVVLVGVVACLRSVPLRWVVAGHAATGFLYLVAASFNRPDTQKFTGYWYNDSYRLAAMLPITGVVLGTAGVLFLAEKIASRVAAEDWSRPRLGLSNTTTAAVVVVALLALGSRGMYLPDRTARIAGSYQNLPETATLADAEQREFFARVKDQIPEDAVVANNPWDGSGLLWALADRQTLYPHFTMPSPTEEQTYLAQHLDDVATDPKVCPAARALGVTHLLIGESEFWPWDPRNANYPGFEDPAGKPGFELVASDGEAKLYRITACATP</sequence>
<feature type="transmembrane region" description="Helical" evidence="1">
    <location>
        <begin position="221"/>
        <end position="240"/>
    </location>
</feature>
<accession>A0A1G6P5W1</accession>
<keyword evidence="3" id="KW-1185">Reference proteome</keyword>
<reference evidence="3" key="1">
    <citation type="submission" date="2016-10" db="EMBL/GenBank/DDBJ databases">
        <authorList>
            <person name="Varghese N."/>
            <person name="Submissions S."/>
        </authorList>
    </citation>
    <scope>NUCLEOTIDE SEQUENCE [LARGE SCALE GENOMIC DNA]</scope>
    <source>
        <strain evidence="3">IBRC-M 10403</strain>
    </source>
</reference>
<keyword evidence="1" id="KW-1133">Transmembrane helix</keyword>
<evidence type="ECO:0000313" key="3">
    <source>
        <dbReference type="Proteomes" id="UP000199501"/>
    </source>
</evidence>
<feature type="transmembrane region" description="Helical" evidence="1">
    <location>
        <begin position="6"/>
        <end position="26"/>
    </location>
</feature>
<organism evidence="2 3">
    <name type="scientific">Actinokineospora iranica</name>
    <dbReference type="NCBI Taxonomy" id="1271860"/>
    <lineage>
        <taxon>Bacteria</taxon>
        <taxon>Bacillati</taxon>
        <taxon>Actinomycetota</taxon>
        <taxon>Actinomycetes</taxon>
        <taxon>Pseudonocardiales</taxon>
        <taxon>Pseudonocardiaceae</taxon>
        <taxon>Actinokineospora</taxon>
    </lineage>
</organism>
<feature type="transmembrane region" description="Helical" evidence="1">
    <location>
        <begin position="387"/>
        <end position="403"/>
    </location>
</feature>
<keyword evidence="1" id="KW-0472">Membrane</keyword>
<evidence type="ECO:0000313" key="2">
    <source>
        <dbReference type="EMBL" id="SDC75479.1"/>
    </source>
</evidence>
<dbReference type="STRING" id="1271860.SAMN05216174_104132"/>
<dbReference type="AlphaFoldDB" id="A0A1G6P5W1"/>
<dbReference type="Proteomes" id="UP000199501">
    <property type="component" value="Unassembled WGS sequence"/>
</dbReference>
<feature type="transmembrane region" description="Helical" evidence="1">
    <location>
        <begin position="448"/>
        <end position="467"/>
    </location>
</feature>
<dbReference type="Pfam" id="PF20176">
    <property type="entry name" value="DUF6541"/>
    <property type="match status" value="1"/>
</dbReference>
<keyword evidence="1" id="KW-0812">Transmembrane</keyword>
<feature type="transmembrane region" description="Helical" evidence="1">
    <location>
        <begin position="190"/>
        <end position="212"/>
    </location>
</feature>
<dbReference type="InterPro" id="IPR046671">
    <property type="entry name" value="DUF6541"/>
</dbReference>